<keyword evidence="5" id="KW-0472">Membrane</keyword>
<dbReference type="PATRIC" id="fig|504728.9.peg.1547"/>
<dbReference type="AlphaFoldDB" id="D3PQB4"/>
<dbReference type="RefSeq" id="WP_013015245.1">
    <property type="nucleotide sequence ID" value="NC_013946.1"/>
</dbReference>
<evidence type="ECO:0000313" key="9">
    <source>
        <dbReference type="Proteomes" id="UP000013026"/>
    </source>
</evidence>
<accession>D3PQB4</accession>
<feature type="transmembrane region" description="Helical" evidence="5">
    <location>
        <begin position="62"/>
        <end position="82"/>
    </location>
</feature>
<feature type="transmembrane region" description="Helical" evidence="5">
    <location>
        <begin position="249"/>
        <end position="266"/>
    </location>
</feature>
<dbReference type="KEGG" id="mre:K649_07495"/>
<dbReference type="Pfam" id="PF07690">
    <property type="entry name" value="MFS_1"/>
    <property type="match status" value="1"/>
</dbReference>
<gene>
    <name evidence="6" type="ordered locus">Mrub_3003</name>
    <name evidence="7" type="ORF">K649_07495</name>
</gene>
<evidence type="ECO:0000256" key="3">
    <source>
        <dbReference type="ARBA" id="ARBA00022448"/>
    </source>
</evidence>
<dbReference type="GO" id="GO:0022857">
    <property type="term" value="F:transmembrane transporter activity"/>
    <property type="evidence" value="ECO:0007669"/>
    <property type="project" value="InterPro"/>
</dbReference>
<proteinExistence type="inferred from homology"/>
<keyword evidence="8" id="KW-1185">Reference proteome</keyword>
<dbReference type="EMBL" id="CP005385">
    <property type="protein sequence ID" value="AGK04797.1"/>
    <property type="molecule type" value="Genomic_DNA"/>
</dbReference>
<evidence type="ECO:0000256" key="1">
    <source>
        <dbReference type="ARBA" id="ARBA00004651"/>
    </source>
</evidence>
<dbReference type="InterPro" id="IPR011701">
    <property type="entry name" value="MFS"/>
</dbReference>
<evidence type="ECO:0000256" key="4">
    <source>
        <dbReference type="ARBA" id="ARBA00022475"/>
    </source>
</evidence>
<protein>
    <submittedName>
        <fullName evidence="6">Major facilitator superfamily MFS_1</fullName>
    </submittedName>
    <submittedName>
        <fullName evidence="7">Major facilitator superfamily protein</fullName>
    </submittedName>
</protein>
<keyword evidence="5" id="KW-1133">Transmembrane helix</keyword>
<reference evidence="6 8" key="1">
    <citation type="journal article" date="2010" name="Stand. Genomic Sci.">
        <title>Complete genome sequence of Meiothermus ruber type strain (21).</title>
        <authorList>
            <person name="Tindall B.J."/>
            <person name="Sikorski J."/>
            <person name="Lucas S."/>
            <person name="Goltsman E."/>
            <person name="Copeland A."/>
            <person name="Glavina Del Rio T."/>
            <person name="Nolan M."/>
            <person name="Tice H."/>
            <person name="Cheng J.F."/>
            <person name="Han C."/>
            <person name="Pitluck S."/>
            <person name="Liolios K."/>
            <person name="Ivanova N."/>
            <person name="Mavromatis K."/>
            <person name="Ovchinnikova G."/>
            <person name="Pati A."/>
            <person name="Fahnrich R."/>
            <person name="Goodwin L."/>
            <person name="Chen A."/>
            <person name="Palaniappan K."/>
            <person name="Land M."/>
            <person name="Hauser L."/>
            <person name="Chang Y.J."/>
            <person name="Jeffries C.D."/>
            <person name="Rohde M."/>
            <person name="Goker M."/>
            <person name="Woyke T."/>
            <person name="Bristow J."/>
            <person name="Eisen J.A."/>
            <person name="Markowitz V."/>
            <person name="Hugenholtz P."/>
            <person name="Kyrpides N.C."/>
            <person name="Klenk H.P."/>
            <person name="Lapidus A."/>
        </authorList>
    </citation>
    <scope>NUCLEOTIDE SEQUENCE [LARGE SCALE GENOMIC DNA]</scope>
    <source>
        <strain evidence="8">ATCC 35948 / DSM 1279 / VKM B-1258 / 21</strain>
        <strain evidence="6">DSM 1279</strain>
    </source>
</reference>
<feature type="transmembrane region" description="Helical" evidence="5">
    <location>
        <begin position="330"/>
        <end position="351"/>
    </location>
</feature>
<dbReference type="SUPFAM" id="SSF103473">
    <property type="entry name" value="MFS general substrate transporter"/>
    <property type="match status" value="1"/>
</dbReference>
<dbReference type="Proteomes" id="UP000013026">
    <property type="component" value="Chromosome"/>
</dbReference>
<dbReference type="GO" id="GO:0005886">
    <property type="term" value="C:plasma membrane"/>
    <property type="evidence" value="ECO:0007669"/>
    <property type="project" value="UniProtKB-SubCell"/>
</dbReference>
<keyword evidence="5" id="KW-0812">Transmembrane</keyword>
<dbReference type="KEGG" id="mrb:Mrub_3003"/>
<keyword evidence="3" id="KW-0813">Transport</keyword>
<evidence type="ECO:0000256" key="5">
    <source>
        <dbReference type="SAM" id="Phobius"/>
    </source>
</evidence>
<feature type="transmembrane region" description="Helical" evidence="5">
    <location>
        <begin position="123"/>
        <end position="145"/>
    </location>
</feature>
<feature type="transmembrane region" description="Helical" evidence="5">
    <location>
        <begin position="151"/>
        <end position="169"/>
    </location>
</feature>
<evidence type="ECO:0000313" key="7">
    <source>
        <dbReference type="EMBL" id="AGK04797.1"/>
    </source>
</evidence>
<dbReference type="PANTHER" id="PTHR43271">
    <property type="entry name" value="BLL2771 PROTEIN"/>
    <property type="match status" value="1"/>
</dbReference>
<comment type="similarity">
    <text evidence="2">Belongs to the major facilitator superfamily.</text>
</comment>
<comment type="subcellular location">
    <subcellularLocation>
        <location evidence="1">Cell membrane</location>
        <topology evidence="1">Multi-pass membrane protein</topology>
    </subcellularLocation>
</comment>
<feature type="transmembrane region" description="Helical" evidence="5">
    <location>
        <begin position="306"/>
        <end position="324"/>
    </location>
</feature>
<evidence type="ECO:0000313" key="6">
    <source>
        <dbReference type="EMBL" id="ADD29747.1"/>
    </source>
</evidence>
<dbReference type="EMBL" id="CP001743">
    <property type="protein sequence ID" value="ADD29747.1"/>
    <property type="molecule type" value="Genomic_DNA"/>
</dbReference>
<dbReference type="InterPro" id="IPR036259">
    <property type="entry name" value="MFS_trans_sf"/>
</dbReference>
<evidence type="ECO:0000256" key="2">
    <source>
        <dbReference type="ARBA" id="ARBA00008335"/>
    </source>
</evidence>
<feature type="transmembrane region" description="Helical" evidence="5">
    <location>
        <begin position="88"/>
        <end position="111"/>
    </location>
</feature>
<sequence length="352" mass="36778">MAWALLPSGALLYVALYAVVPMLPGLERLFGTPPGSAHLGISLPFVLLVLLSPLVPRLRLPAGMVMGGGLLGVGLFGVLAGLAPSLEIWTLCRTLQGAFAAAVPGLSLALLPRLYPRKHAQMAGFWVAGNVLGGGLGRGLGGLFAEWFGERWAMVLLALPVAVIAWAVLRTRDRLALPAPQYTLRAWPLYTLGFILLFLNFFVTNLLPYRLEALGLSQAQIGGIFFAYLAGIPGSALAGALVRRLGEVRAFRLAFGLVTLGLLAQLPDQPLWILVGFVAMMAGIFTAQAIAGGASGRGGSGVSGTYVAAFYLGGTVAGLVYPPFIGQSPLWGLEVALGVSLLAVLLAGRALR</sequence>
<dbReference type="Gene3D" id="1.20.1250.20">
    <property type="entry name" value="MFS general substrate transporter like domains"/>
    <property type="match status" value="1"/>
</dbReference>
<reference evidence="7 9" key="3">
    <citation type="submission" date="2013-04" db="EMBL/GenBank/DDBJ databases">
        <authorList>
            <person name="Chin J."/>
            <person name="Alexander D.H."/>
            <person name="Marks P."/>
            <person name="Korlach J."/>
            <person name="Clum A."/>
            <person name="Copeland A."/>
        </authorList>
    </citation>
    <scope>NUCLEOTIDE SEQUENCE [LARGE SCALE GENOMIC DNA]</scope>
    <source>
        <strain evidence="9">ATCC 35948 / DSM 1279 / VKM B-1258 / 21</strain>
        <strain evidence="7">DSM 1279</strain>
    </source>
</reference>
<feature type="transmembrane region" description="Helical" evidence="5">
    <location>
        <begin position="37"/>
        <end position="55"/>
    </location>
</feature>
<dbReference type="eggNOG" id="COG2814">
    <property type="taxonomic scope" value="Bacteria"/>
</dbReference>
<feature type="transmembrane region" description="Helical" evidence="5">
    <location>
        <begin position="272"/>
        <end position="294"/>
    </location>
</feature>
<dbReference type="STRING" id="504728.K649_07495"/>
<keyword evidence="4" id="KW-1003">Cell membrane</keyword>
<dbReference type="OrthoDB" id="33237at2"/>
<dbReference type="Proteomes" id="UP000006655">
    <property type="component" value="Chromosome"/>
</dbReference>
<evidence type="ECO:0000313" key="8">
    <source>
        <dbReference type="Proteomes" id="UP000006655"/>
    </source>
</evidence>
<organism evidence="7 9">
    <name type="scientific">Meiothermus ruber (strain ATCC 35948 / DSM 1279 / VKM B-1258 / 21)</name>
    <name type="common">Thermus ruber</name>
    <dbReference type="NCBI Taxonomy" id="504728"/>
    <lineage>
        <taxon>Bacteria</taxon>
        <taxon>Thermotogati</taxon>
        <taxon>Deinococcota</taxon>
        <taxon>Deinococci</taxon>
        <taxon>Thermales</taxon>
        <taxon>Thermaceae</taxon>
        <taxon>Meiothermus</taxon>
    </lineage>
</organism>
<name>D3PQB4_MEIRD</name>
<feature type="transmembrane region" description="Helical" evidence="5">
    <location>
        <begin position="189"/>
        <end position="209"/>
    </location>
</feature>
<reference evidence="7" key="2">
    <citation type="submission" date="2013-04" db="EMBL/GenBank/DDBJ databases">
        <title>Non-Hybrid, Finished Microbial Genome Assemblies from Long-Read SMRT Sequencing Data.</title>
        <authorList>
            <person name="Klammer A."/>
            <person name="Drake J."/>
            <person name="Heiner C."/>
            <person name="Clum A."/>
            <person name="Copeland A."/>
            <person name="Huddleston J."/>
            <person name="Eichler E."/>
            <person name="Turner S.W."/>
        </authorList>
    </citation>
    <scope>NUCLEOTIDE SEQUENCE</scope>
    <source>
        <strain evidence="7">DSM 1279</strain>
    </source>
</reference>
<feature type="transmembrane region" description="Helical" evidence="5">
    <location>
        <begin position="221"/>
        <end position="242"/>
    </location>
</feature>
<dbReference type="PANTHER" id="PTHR43271:SF2">
    <property type="entry name" value="BLL2771 PROTEIN"/>
    <property type="match status" value="1"/>
</dbReference>